<dbReference type="Proteomes" id="UP000065807">
    <property type="component" value="Chromosome"/>
</dbReference>
<dbReference type="KEGG" id="lpil:LIP_0181"/>
<reference evidence="6" key="1">
    <citation type="submission" date="2015-07" db="EMBL/GenBank/DDBJ databases">
        <title>Complete genome sequence and phylogenetic analysis of Limnochorda pilosa.</title>
        <authorList>
            <person name="Watanabe M."/>
            <person name="Kojima H."/>
            <person name="Fukui M."/>
        </authorList>
    </citation>
    <scope>NUCLEOTIDE SEQUENCE [LARGE SCALE GENOMIC DNA]</scope>
    <source>
        <strain evidence="6">HC45</strain>
    </source>
</reference>
<dbReference type="STRING" id="1555112.LIP_0181"/>
<proteinExistence type="inferred from homology"/>
<evidence type="ECO:0000313" key="6">
    <source>
        <dbReference type="Proteomes" id="UP000065807"/>
    </source>
</evidence>
<evidence type="ECO:0000313" key="5">
    <source>
        <dbReference type="EMBL" id="BAS26038.1"/>
    </source>
</evidence>
<organism evidence="5 6">
    <name type="scientific">Limnochorda pilosa</name>
    <dbReference type="NCBI Taxonomy" id="1555112"/>
    <lineage>
        <taxon>Bacteria</taxon>
        <taxon>Bacillati</taxon>
        <taxon>Bacillota</taxon>
        <taxon>Limnochordia</taxon>
        <taxon>Limnochordales</taxon>
        <taxon>Limnochordaceae</taxon>
        <taxon>Limnochorda</taxon>
    </lineage>
</organism>
<dbReference type="Pfam" id="PF01887">
    <property type="entry name" value="SAM_HAT_N"/>
    <property type="match status" value="1"/>
</dbReference>
<dbReference type="InterPro" id="IPR023227">
    <property type="entry name" value="SAM_OH_AdoTrfase_C_sf"/>
</dbReference>
<dbReference type="InterPro" id="IPR023228">
    <property type="entry name" value="SAM_OH_AdoTrfase_N_sf"/>
</dbReference>
<dbReference type="InterPro" id="IPR002747">
    <property type="entry name" value="SAM_OH_AdoTrfase"/>
</dbReference>
<dbReference type="SUPFAM" id="SSF102522">
    <property type="entry name" value="Bacterial fluorinating enzyme, N-terminal domain"/>
    <property type="match status" value="1"/>
</dbReference>
<accession>A0A0K2SG07</accession>
<comment type="similarity">
    <text evidence="2">Belongs to the SAM hydrolase / SAM-dependent halogenase family.</text>
</comment>
<dbReference type="PATRIC" id="fig|1555112.3.peg.186"/>
<dbReference type="EMBL" id="AP014924">
    <property type="protein sequence ID" value="BAS26038.1"/>
    <property type="molecule type" value="Genomic_DNA"/>
</dbReference>
<dbReference type="RefSeq" id="WP_068133087.1">
    <property type="nucleotide sequence ID" value="NZ_AP014924.1"/>
</dbReference>
<dbReference type="PANTHER" id="PTHR35092:SF1">
    <property type="entry name" value="CHLORINASE MJ1651"/>
    <property type="match status" value="1"/>
</dbReference>
<gene>
    <name evidence="5" type="ORF">LIP_0181</name>
</gene>
<dbReference type="Gene3D" id="2.40.30.90">
    <property type="entry name" value="Bacterial fluorinating enzyme like"/>
    <property type="match status" value="1"/>
</dbReference>
<dbReference type="AlphaFoldDB" id="A0A0K2SG07"/>
<evidence type="ECO:0000259" key="3">
    <source>
        <dbReference type="Pfam" id="PF01887"/>
    </source>
</evidence>
<feature type="domain" description="S-adenosyl-l-methionine hydroxide adenosyltransferase C-terminal" evidence="4">
    <location>
        <begin position="164"/>
        <end position="249"/>
    </location>
</feature>
<dbReference type="OrthoDB" id="9792195at2"/>
<evidence type="ECO:0008006" key="7">
    <source>
        <dbReference type="Google" id="ProtNLM"/>
    </source>
</evidence>
<evidence type="ECO:0000256" key="2">
    <source>
        <dbReference type="ARBA" id="ARBA00024035"/>
    </source>
</evidence>
<sequence>MSGLVVLLSDFGSSEYAGVMKGILARHPAGLRWCDLTHAVSPQGVREGAWILYTSYRYFPEGAVFLAVVDPGVGTSRQAVAVRTRGYMFVGPDNGLLWAAVQDDGGPLEAVALPVPPEASSTFHGRDVFAPAAARLAAGEPLAALGPPTTLRETLRFHRQGREGEVVRVDAFGNVVTNLPPVPGSDAYELELDGQPRSRRAAVRAVATYADGVTGEWVAVTGSAGTLEVAVVGGSASRRLKVQPGRKIRLEPVGEGGGPRA</sequence>
<evidence type="ECO:0000256" key="1">
    <source>
        <dbReference type="ARBA" id="ARBA00022691"/>
    </source>
</evidence>
<evidence type="ECO:0000259" key="4">
    <source>
        <dbReference type="Pfam" id="PF20257"/>
    </source>
</evidence>
<dbReference type="PIRSF" id="PIRSF006779">
    <property type="entry name" value="UCP006779"/>
    <property type="match status" value="1"/>
</dbReference>
<name>A0A0K2SG07_LIMPI</name>
<dbReference type="Gene3D" id="3.40.50.10790">
    <property type="entry name" value="S-adenosyl-l-methionine hydroxide adenosyltransferase, N-terminal"/>
    <property type="match status" value="1"/>
</dbReference>
<dbReference type="SUPFAM" id="SSF101852">
    <property type="entry name" value="Bacterial fluorinating enzyme, C-terminal domain"/>
    <property type="match status" value="1"/>
</dbReference>
<dbReference type="InterPro" id="IPR046470">
    <property type="entry name" value="SAM_HAT_C"/>
</dbReference>
<feature type="domain" description="S-adenosyl-l-methionine hydroxide adenosyltransferase N-terminal" evidence="3">
    <location>
        <begin position="5"/>
        <end position="146"/>
    </location>
</feature>
<dbReference type="Pfam" id="PF20257">
    <property type="entry name" value="SAM_HAT_C"/>
    <property type="match status" value="1"/>
</dbReference>
<reference evidence="6" key="2">
    <citation type="journal article" date="2016" name="Int. J. Syst. Evol. Microbiol.">
        <title>Complete genome sequence and cell structure of Limnochorda pilosa, a Gram-negative spore-former within the phylum Firmicutes.</title>
        <authorList>
            <person name="Watanabe M."/>
            <person name="Kojima H."/>
            <person name="Fukui M."/>
        </authorList>
    </citation>
    <scope>NUCLEOTIDE SEQUENCE [LARGE SCALE GENOMIC DNA]</scope>
    <source>
        <strain evidence="6">HC45</strain>
    </source>
</reference>
<keyword evidence="1" id="KW-0949">S-adenosyl-L-methionine</keyword>
<dbReference type="PANTHER" id="PTHR35092">
    <property type="entry name" value="CHLORINASE MJ1651"/>
    <property type="match status" value="1"/>
</dbReference>
<keyword evidence="6" id="KW-1185">Reference proteome</keyword>
<dbReference type="InterPro" id="IPR046469">
    <property type="entry name" value="SAM_HAT_N"/>
</dbReference>
<protein>
    <recommendedName>
        <fullName evidence="7">Adenosyl-chloride synthase</fullName>
    </recommendedName>
</protein>